<feature type="compositionally biased region" description="Low complexity" evidence="1">
    <location>
        <begin position="34"/>
        <end position="46"/>
    </location>
</feature>
<reference evidence="4" key="1">
    <citation type="submission" date="2016-10" db="EMBL/GenBank/DDBJ databases">
        <authorList>
            <person name="Varghese N."/>
            <person name="Submissions S."/>
        </authorList>
    </citation>
    <scope>NUCLEOTIDE SEQUENCE [LARGE SCALE GENOMIC DNA]</scope>
    <source>
        <strain evidence="4">CGMCC 1.10783</strain>
    </source>
</reference>
<organism evidence="3 4">
    <name type="scientific">Arthrobacter cupressi</name>
    <dbReference type="NCBI Taxonomy" id="1045773"/>
    <lineage>
        <taxon>Bacteria</taxon>
        <taxon>Bacillati</taxon>
        <taxon>Actinomycetota</taxon>
        <taxon>Actinomycetes</taxon>
        <taxon>Micrococcales</taxon>
        <taxon>Micrococcaceae</taxon>
        <taxon>Arthrobacter</taxon>
    </lineage>
</organism>
<protein>
    <submittedName>
        <fullName evidence="3">Subtilisin inhibitor-like</fullName>
    </submittedName>
</protein>
<dbReference type="OrthoDB" id="3427327at2"/>
<dbReference type="RefSeq" id="WP_074590656.1">
    <property type="nucleotide sequence ID" value="NZ_FNEI01000015.1"/>
</dbReference>
<dbReference type="SUPFAM" id="SSF55399">
    <property type="entry name" value="Subtilisin inhibitor"/>
    <property type="match status" value="1"/>
</dbReference>
<dbReference type="PROSITE" id="PS51257">
    <property type="entry name" value="PROKAR_LIPOPROTEIN"/>
    <property type="match status" value="1"/>
</dbReference>
<evidence type="ECO:0000256" key="1">
    <source>
        <dbReference type="SAM" id="MobiDB-lite"/>
    </source>
</evidence>
<dbReference type="STRING" id="1045773.SAMN05216555_11544"/>
<feature type="compositionally biased region" description="Low complexity" evidence="1">
    <location>
        <begin position="54"/>
        <end position="65"/>
    </location>
</feature>
<proteinExistence type="predicted"/>
<name>A0A1G8VY08_9MICC</name>
<keyword evidence="4" id="KW-1185">Reference proteome</keyword>
<evidence type="ECO:0000256" key="2">
    <source>
        <dbReference type="SAM" id="SignalP"/>
    </source>
</evidence>
<dbReference type="AlphaFoldDB" id="A0A1G8VY08"/>
<evidence type="ECO:0000313" key="4">
    <source>
        <dbReference type="Proteomes" id="UP000182130"/>
    </source>
</evidence>
<sequence>MRPRFVRTALALAAVGGTVVGLAACSPGTGGGTPTTSSPSSSAAPTSTPPDASPSPGVSSGGLLPDETESPGTKPVPAPPSAVPTGPGKGDVELSILITPSPGADPTSYTLVCQGGVPSAESKHPDAAAACTALKANPALLTRVPRPTDQNCDLKYGGPKTALVSGAVDGVGVESSYKLTDGCEIAAWDAAQAVLGSSGVGE</sequence>
<dbReference type="EMBL" id="FNEI01000015">
    <property type="protein sequence ID" value="SDJ70978.1"/>
    <property type="molecule type" value="Genomic_DNA"/>
</dbReference>
<gene>
    <name evidence="3" type="ORF">SAMN05216555_11544</name>
</gene>
<accession>A0A1G8VY08</accession>
<dbReference type="GO" id="GO:0004867">
    <property type="term" value="F:serine-type endopeptidase inhibitor activity"/>
    <property type="evidence" value="ECO:0007669"/>
    <property type="project" value="InterPro"/>
</dbReference>
<dbReference type="InterPro" id="IPR036819">
    <property type="entry name" value="Subtilisin_inhibitor-like_sf"/>
</dbReference>
<dbReference type="Gene3D" id="3.30.350.10">
    <property type="entry name" value="Subtilisin inhibitor-like"/>
    <property type="match status" value="1"/>
</dbReference>
<feature type="region of interest" description="Disordered" evidence="1">
    <location>
        <begin position="25"/>
        <end position="100"/>
    </location>
</feature>
<evidence type="ECO:0000313" key="3">
    <source>
        <dbReference type="EMBL" id="SDJ70978.1"/>
    </source>
</evidence>
<dbReference type="Proteomes" id="UP000182130">
    <property type="component" value="Unassembled WGS sequence"/>
</dbReference>
<feature type="chain" id="PRO_5043601747" evidence="2">
    <location>
        <begin position="24"/>
        <end position="202"/>
    </location>
</feature>
<feature type="signal peptide" evidence="2">
    <location>
        <begin position="1"/>
        <end position="23"/>
    </location>
</feature>
<keyword evidence="2" id="KW-0732">Signal</keyword>